<proteinExistence type="predicted"/>
<accession>A0A5B0MAI2</accession>
<name>A0A5B0MAI2_PUCGR</name>
<protein>
    <submittedName>
        <fullName evidence="2">Uncharacterized protein</fullName>
    </submittedName>
</protein>
<dbReference type="Proteomes" id="UP000324748">
    <property type="component" value="Unassembled WGS sequence"/>
</dbReference>
<keyword evidence="3" id="KW-1185">Reference proteome</keyword>
<reference evidence="2 3" key="1">
    <citation type="submission" date="2019-05" db="EMBL/GenBank/DDBJ databases">
        <title>Emergence of the Ug99 lineage of the wheat stem rust pathogen through somatic hybridization.</title>
        <authorList>
            <person name="Li F."/>
            <person name="Upadhyaya N.M."/>
            <person name="Sperschneider J."/>
            <person name="Matny O."/>
            <person name="Nguyen-Phuc H."/>
            <person name="Mago R."/>
            <person name="Raley C."/>
            <person name="Miller M.E."/>
            <person name="Silverstein K.A.T."/>
            <person name="Henningsen E."/>
            <person name="Hirsch C.D."/>
            <person name="Visser B."/>
            <person name="Pretorius Z.A."/>
            <person name="Steffenson B.J."/>
            <person name="Schwessinger B."/>
            <person name="Dodds P.N."/>
            <person name="Figueroa M."/>
        </authorList>
    </citation>
    <scope>NUCLEOTIDE SEQUENCE [LARGE SCALE GENOMIC DNA]</scope>
    <source>
        <strain evidence="2">21-0</strain>
    </source>
</reference>
<dbReference type="AlphaFoldDB" id="A0A5B0MAI2"/>
<organism evidence="2 3">
    <name type="scientific">Puccinia graminis f. sp. tritici</name>
    <dbReference type="NCBI Taxonomy" id="56615"/>
    <lineage>
        <taxon>Eukaryota</taxon>
        <taxon>Fungi</taxon>
        <taxon>Dikarya</taxon>
        <taxon>Basidiomycota</taxon>
        <taxon>Pucciniomycotina</taxon>
        <taxon>Pucciniomycetes</taxon>
        <taxon>Pucciniales</taxon>
        <taxon>Pucciniaceae</taxon>
        <taxon>Puccinia</taxon>
    </lineage>
</organism>
<feature type="region of interest" description="Disordered" evidence="1">
    <location>
        <begin position="92"/>
        <end position="111"/>
    </location>
</feature>
<evidence type="ECO:0000256" key="1">
    <source>
        <dbReference type="SAM" id="MobiDB-lite"/>
    </source>
</evidence>
<evidence type="ECO:0000313" key="3">
    <source>
        <dbReference type="Proteomes" id="UP000324748"/>
    </source>
</evidence>
<sequence length="111" mass="12752">MSFIAERKAGAKIPLEHLHWLIRLVRISDLFNPRISMIPTHGGFKQRGCILMMDQEIAQRRCSIEIKWCGDESNRATRVFCQILDETKDHGRVNTEKISGSNQDPEADVMN</sequence>
<evidence type="ECO:0000313" key="2">
    <source>
        <dbReference type="EMBL" id="KAA1073672.1"/>
    </source>
</evidence>
<gene>
    <name evidence="2" type="ORF">PGT21_022095</name>
</gene>
<dbReference type="EMBL" id="VSWC01000158">
    <property type="protein sequence ID" value="KAA1073672.1"/>
    <property type="molecule type" value="Genomic_DNA"/>
</dbReference>
<comment type="caution">
    <text evidence="2">The sequence shown here is derived from an EMBL/GenBank/DDBJ whole genome shotgun (WGS) entry which is preliminary data.</text>
</comment>